<reference evidence="3 4" key="1">
    <citation type="submission" date="2016-10" db="EMBL/GenBank/DDBJ databases">
        <authorList>
            <person name="de Groot N.N."/>
        </authorList>
    </citation>
    <scope>NUCLEOTIDE SEQUENCE [LARGE SCALE GENOMIC DNA]</scope>
    <source>
        <strain evidence="3 4">DSM 1736</strain>
    </source>
</reference>
<evidence type="ECO:0000256" key="2">
    <source>
        <dbReference type="SAM" id="Phobius"/>
    </source>
</evidence>
<feature type="transmembrane region" description="Helical" evidence="2">
    <location>
        <begin position="12"/>
        <end position="30"/>
    </location>
</feature>
<organism evidence="3 4">
    <name type="scientific">Dendrosporobacter quercicolus</name>
    <dbReference type="NCBI Taxonomy" id="146817"/>
    <lineage>
        <taxon>Bacteria</taxon>
        <taxon>Bacillati</taxon>
        <taxon>Bacillota</taxon>
        <taxon>Negativicutes</taxon>
        <taxon>Selenomonadales</taxon>
        <taxon>Sporomusaceae</taxon>
        <taxon>Dendrosporobacter</taxon>
    </lineage>
</organism>
<evidence type="ECO:0000256" key="1">
    <source>
        <dbReference type="SAM" id="MobiDB-lite"/>
    </source>
</evidence>
<dbReference type="OrthoDB" id="10010290at2"/>
<evidence type="ECO:0000313" key="3">
    <source>
        <dbReference type="EMBL" id="SDL70508.1"/>
    </source>
</evidence>
<dbReference type="AlphaFoldDB" id="A0A1G9M8F3"/>
<feature type="region of interest" description="Disordered" evidence="1">
    <location>
        <begin position="185"/>
        <end position="206"/>
    </location>
</feature>
<dbReference type="RefSeq" id="WP_092068128.1">
    <property type="nucleotide sequence ID" value="NZ_FNHB01000001.1"/>
</dbReference>
<gene>
    <name evidence="3" type="ORF">SAMN04488502_101610</name>
</gene>
<dbReference type="Gene3D" id="2.30.30.830">
    <property type="match status" value="1"/>
</dbReference>
<keyword evidence="2" id="KW-1133">Transmembrane helix</keyword>
<accession>A0A1G9M8F3</accession>
<feature type="compositionally biased region" description="Polar residues" evidence="1">
    <location>
        <begin position="195"/>
        <end position="206"/>
    </location>
</feature>
<evidence type="ECO:0000313" key="4">
    <source>
        <dbReference type="Proteomes" id="UP000214880"/>
    </source>
</evidence>
<name>A0A1G9M8F3_9FIRM</name>
<dbReference type="EMBL" id="FNHB01000001">
    <property type="protein sequence ID" value="SDL70508.1"/>
    <property type="molecule type" value="Genomic_DNA"/>
</dbReference>
<dbReference type="Proteomes" id="UP000214880">
    <property type="component" value="Unassembled WGS sequence"/>
</dbReference>
<sequence>MNRQVIMSLSPKVAVVVAAGVLYLLIYFWASPSEPVVAPPAPAVSKLSGPAAPPPAALQASGEDWGRLNPFDVPAVFLAGRQAAAEEPAALQQERNSASGPGTYGGGRMLERPARLTGIIVNGVALGDDGVSLAVLSSGGKQARAYRPGEAVNGYRIVAITGNAVVFNGPAGRETLPVATQVSKAAKSNAEERTGMNNDPIQTVVR</sequence>
<evidence type="ECO:0008006" key="5">
    <source>
        <dbReference type="Google" id="ProtNLM"/>
    </source>
</evidence>
<protein>
    <recommendedName>
        <fullName evidence="5">Type IV pilus biogenesis</fullName>
    </recommendedName>
</protein>
<keyword evidence="2" id="KW-0472">Membrane</keyword>
<keyword evidence="2" id="KW-0812">Transmembrane</keyword>
<keyword evidence="4" id="KW-1185">Reference proteome</keyword>
<proteinExistence type="predicted"/>
<dbReference type="STRING" id="146817.SAMN04488502_101610"/>